<proteinExistence type="predicted"/>
<keyword evidence="2" id="KW-1185">Reference proteome</keyword>
<reference evidence="1 2" key="1">
    <citation type="submission" date="2015-11" db="EMBL/GenBank/DDBJ databases">
        <authorList>
            <person name="Lin W."/>
        </authorList>
    </citation>
    <scope>NUCLEOTIDE SEQUENCE [LARGE SCALE GENOMIC DNA]</scope>
    <source>
        <strain evidence="1 2">HCH-1</strain>
    </source>
</reference>
<accession>A0ABR5SCE8</accession>
<evidence type="ECO:0000313" key="2">
    <source>
        <dbReference type="Proteomes" id="UP000060487"/>
    </source>
</evidence>
<gene>
    <name evidence="1" type="ORF">ASN18_2639</name>
</gene>
<dbReference type="RefSeq" id="WP_085053261.1">
    <property type="nucleotide sequence ID" value="NZ_LNQR01000101.1"/>
</dbReference>
<evidence type="ECO:0000313" key="1">
    <source>
        <dbReference type="EMBL" id="KWT81133.1"/>
    </source>
</evidence>
<sequence>MSNTLELTFSNERGAQFKLELDADKNDNVSSFTPGDTCTIRIYPGGQNPACDAMRGTVTVTETSISEEIAEEIEFIDSDTGSLSHEIYEDITTEWTGFDDVTAKVSDDAITLSKKATGVLKATYTVYYDLIEVECSEEGKNIVRAYNDERFGALSVEFETGERKVTFVFKDACTRTVLKGVKLKTDDTERGYTNNKGQLTFTDTVGSHTLYATLNDYKATDKDSIMNSKYSVPKSDKKKVLS</sequence>
<name>A0ABR5SCE8_9BACT</name>
<dbReference type="EMBL" id="LNQR01000101">
    <property type="protein sequence ID" value="KWT81133.1"/>
    <property type="molecule type" value="Genomic_DNA"/>
</dbReference>
<dbReference type="Proteomes" id="UP000060487">
    <property type="component" value="Unassembled WGS sequence"/>
</dbReference>
<organism evidence="1 2">
    <name type="scientific">Candidatus Magnetominusculus xianensis</name>
    <dbReference type="NCBI Taxonomy" id="1748249"/>
    <lineage>
        <taxon>Bacteria</taxon>
        <taxon>Pseudomonadati</taxon>
        <taxon>Nitrospirota</taxon>
        <taxon>Nitrospiria</taxon>
        <taxon>Nitrospirales</taxon>
        <taxon>Nitrospiraceae</taxon>
        <taxon>Candidatus Magnetominusculus</taxon>
    </lineage>
</organism>
<protein>
    <submittedName>
        <fullName evidence="1">Uncharacterized protein</fullName>
    </submittedName>
</protein>
<comment type="caution">
    <text evidence="1">The sequence shown here is derived from an EMBL/GenBank/DDBJ whole genome shotgun (WGS) entry which is preliminary data.</text>
</comment>